<protein>
    <submittedName>
        <fullName evidence="1">Uncharacterized protein</fullName>
    </submittedName>
</protein>
<gene>
    <name evidence="1" type="ORF">RRG08_050714</name>
</gene>
<dbReference type="EMBL" id="JAWDGP010002309">
    <property type="protein sequence ID" value="KAK3784102.1"/>
    <property type="molecule type" value="Genomic_DNA"/>
</dbReference>
<dbReference type="Proteomes" id="UP001283361">
    <property type="component" value="Unassembled WGS sequence"/>
</dbReference>
<proteinExistence type="predicted"/>
<dbReference type="AlphaFoldDB" id="A0AAE1AAQ8"/>
<keyword evidence="2" id="KW-1185">Reference proteome</keyword>
<comment type="caution">
    <text evidence="1">The sequence shown here is derived from an EMBL/GenBank/DDBJ whole genome shotgun (WGS) entry which is preliminary data.</text>
</comment>
<evidence type="ECO:0000313" key="1">
    <source>
        <dbReference type="EMBL" id="KAK3784102.1"/>
    </source>
</evidence>
<accession>A0AAE1AAQ8</accession>
<name>A0AAE1AAQ8_9GAST</name>
<reference evidence="1" key="1">
    <citation type="journal article" date="2023" name="G3 (Bethesda)">
        <title>A reference genome for the long-term kleptoplast-retaining sea slug Elysia crispata morphotype clarki.</title>
        <authorList>
            <person name="Eastman K.E."/>
            <person name="Pendleton A.L."/>
            <person name="Shaikh M.A."/>
            <person name="Suttiyut T."/>
            <person name="Ogas R."/>
            <person name="Tomko P."/>
            <person name="Gavelis G."/>
            <person name="Widhalm J.R."/>
            <person name="Wisecaver J.H."/>
        </authorList>
    </citation>
    <scope>NUCLEOTIDE SEQUENCE</scope>
    <source>
        <strain evidence="1">ECLA1</strain>
    </source>
</reference>
<evidence type="ECO:0000313" key="2">
    <source>
        <dbReference type="Proteomes" id="UP001283361"/>
    </source>
</evidence>
<organism evidence="1 2">
    <name type="scientific">Elysia crispata</name>
    <name type="common">lettuce slug</name>
    <dbReference type="NCBI Taxonomy" id="231223"/>
    <lineage>
        <taxon>Eukaryota</taxon>
        <taxon>Metazoa</taxon>
        <taxon>Spiralia</taxon>
        <taxon>Lophotrochozoa</taxon>
        <taxon>Mollusca</taxon>
        <taxon>Gastropoda</taxon>
        <taxon>Heterobranchia</taxon>
        <taxon>Euthyneura</taxon>
        <taxon>Panpulmonata</taxon>
        <taxon>Sacoglossa</taxon>
        <taxon>Placobranchoidea</taxon>
        <taxon>Plakobranchidae</taxon>
        <taxon>Elysia</taxon>
    </lineage>
</organism>
<sequence>MCRHSGPQISTDHTSTIFIAYIYKPRAKKLPFRRTGRDGVAGRGENNCRKLVDGCPREFTFLFYNYDYGPRCWILHFRVAEDTVEISAQPSLDSQYQAANFCVGKC</sequence>